<dbReference type="PANTHER" id="PTHR34580">
    <property type="match status" value="1"/>
</dbReference>
<dbReference type="InterPro" id="IPR051534">
    <property type="entry name" value="CBASS_pafABC_assoc_protein"/>
</dbReference>
<dbReference type="OrthoDB" id="506637at2"/>
<dbReference type="AlphaFoldDB" id="A0A1U7H8E6"/>
<evidence type="ECO:0000313" key="2">
    <source>
        <dbReference type="Proteomes" id="UP000186868"/>
    </source>
</evidence>
<dbReference type="RefSeq" id="WP_073601428.1">
    <property type="nucleotide sequence ID" value="NZ_MRCB01000040.1"/>
</dbReference>
<reference evidence="1 2" key="1">
    <citation type="submission" date="2016-11" db="EMBL/GenBank/DDBJ databases">
        <title>Draft Genome Sequences of Nine Cyanobacterial Strains from Diverse Habitats.</title>
        <authorList>
            <person name="Zhu T."/>
            <person name="Hou S."/>
            <person name="Lu X."/>
            <person name="Hess W.R."/>
        </authorList>
    </citation>
    <scope>NUCLEOTIDE SEQUENCE [LARGE SCALE GENOMIC DNA]</scope>
    <source>
        <strain evidence="1 2">NIES-593</strain>
    </source>
</reference>
<sequence length="284" mass="33180">MSRKKETITLSIPPGTKEKLEAIARRFNIFWGKSPSPSGLIAAIAQQELEVGEPFVLTQLQLQALVKAIKALINSGEIKDAQLLTELLFERGTLEPFLRQSLLRQISQPTEIWRKILEEQIQKQQPFLLLYLNSQGLEETFTVRWADLKFFEKEFYLLAWCEETSGSEEVLALVHNRCFRLDRIVNILPINKIWRKNLDFILVQLHFLGELAKKYQKRVEDVEIWASYDICKVTRKVFNTFWLMQEVLADGENCVVVSPDSVRDRLKMRVQMMAQQYNLAIYKE</sequence>
<accession>A0A1U7H8E6</accession>
<name>A0A1U7H8E6_9CYAN</name>
<dbReference type="PROSITE" id="PS52050">
    <property type="entry name" value="WYL"/>
    <property type="match status" value="1"/>
</dbReference>
<dbReference type="STRING" id="1921803.NIES593_20870"/>
<comment type="caution">
    <text evidence="1">The sequence shown here is derived from an EMBL/GenBank/DDBJ whole genome shotgun (WGS) entry which is preliminary data.</text>
</comment>
<organism evidence="1 2">
    <name type="scientific">Hydrococcus rivularis NIES-593</name>
    <dbReference type="NCBI Taxonomy" id="1921803"/>
    <lineage>
        <taxon>Bacteria</taxon>
        <taxon>Bacillati</taxon>
        <taxon>Cyanobacteriota</taxon>
        <taxon>Cyanophyceae</taxon>
        <taxon>Pleurocapsales</taxon>
        <taxon>Hydrococcaceae</taxon>
        <taxon>Hydrococcus</taxon>
    </lineage>
</organism>
<gene>
    <name evidence="1" type="ORF">NIES593_20870</name>
</gene>
<dbReference type="EMBL" id="MRCB01000040">
    <property type="protein sequence ID" value="OKH19456.1"/>
    <property type="molecule type" value="Genomic_DNA"/>
</dbReference>
<evidence type="ECO:0000313" key="1">
    <source>
        <dbReference type="EMBL" id="OKH19456.1"/>
    </source>
</evidence>
<protein>
    <submittedName>
        <fullName evidence="1">Transcriptional regulator</fullName>
    </submittedName>
</protein>
<proteinExistence type="predicted"/>
<dbReference type="PANTHER" id="PTHR34580:SF3">
    <property type="entry name" value="PROTEIN PAFB"/>
    <property type="match status" value="1"/>
</dbReference>
<keyword evidence="2" id="KW-1185">Reference proteome</keyword>
<dbReference type="Proteomes" id="UP000186868">
    <property type="component" value="Unassembled WGS sequence"/>
</dbReference>